<feature type="signal peptide" evidence="2">
    <location>
        <begin position="1"/>
        <end position="21"/>
    </location>
</feature>
<dbReference type="GO" id="GO:0005783">
    <property type="term" value="C:endoplasmic reticulum"/>
    <property type="evidence" value="ECO:0007669"/>
    <property type="project" value="TreeGrafter"/>
</dbReference>
<reference evidence="5" key="1">
    <citation type="submission" date="2025-08" db="UniProtKB">
        <authorList>
            <consortium name="RefSeq"/>
        </authorList>
    </citation>
    <scope>IDENTIFICATION</scope>
    <source>
        <tissue evidence="5">Gonads</tissue>
    </source>
</reference>
<keyword evidence="4" id="KW-1185">Reference proteome</keyword>
<dbReference type="RefSeq" id="XP_013387736.1">
    <property type="nucleotide sequence ID" value="XM_013532282.1"/>
</dbReference>
<dbReference type="KEGG" id="lak:106156853"/>
<evidence type="ECO:0000313" key="4">
    <source>
        <dbReference type="Proteomes" id="UP000085678"/>
    </source>
</evidence>
<dbReference type="InterPro" id="IPR011992">
    <property type="entry name" value="EF-hand-dom_pair"/>
</dbReference>
<sequence length="201" mass="23132">METRRVLLLVVQCGCIVSSNAVKDSNIKFTEHWVSKIKAFFDIVDMNGDGVVTKEEFIDLRAQRAQNILESWRAKAVYGIISHSYRTRWSNENTNYATSITFEELLPTFEKKIDDWSEAIDQSSWNWFHTFDLDCNDKLTVDEYSKFLTMFRNTAPVEDVFNAIDQDGNGSIDGEEFLNGSHHNWYDEAPNPGELIIGSKN</sequence>
<evidence type="ECO:0000256" key="1">
    <source>
        <dbReference type="ARBA" id="ARBA00022837"/>
    </source>
</evidence>
<dbReference type="GO" id="GO:0005509">
    <property type="term" value="F:calcium ion binding"/>
    <property type="evidence" value="ECO:0007669"/>
    <property type="project" value="InterPro"/>
</dbReference>
<feature type="domain" description="EF-hand" evidence="3">
    <location>
        <begin position="152"/>
        <end position="187"/>
    </location>
</feature>
<dbReference type="InParanoid" id="A0A1S3HQC0"/>
<dbReference type="Pfam" id="PF13202">
    <property type="entry name" value="EF-hand_5"/>
    <property type="match status" value="1"/>
</dbReference>
<evidence type="ECO:0000259" key="3">
    <source>
        <dbReference type="PROSITE" id="PS50222"/>
    </source>
</evidence>
<dbReference type="AlphaFoldDB" id="A0A1S3HQC0"/>
<organism evidence="4 5">
    <name type="scientific">Lingula anatina</name>
    <name type="common">Brachiopod</name>
    <name type="synonym">Lingula unguis</name>
    <dbReference type="NCBI Taxonomy" id="7574"/>
    <lineage>
        <taxon>Eukaryota</taxon>
        <taxon>Metazoa</taxon>
        <taxon>Spiralia</taxon>
        <taxon>Lophotrochozoa</taxon>
        <taxon>Brachiopoda</taxon>
        <taxon>Linguliformea</taxon>
        <taxon>Lingulata</taxon>
        <taxon>Lingulida</taxon>
        <taxon>Linguloidea</taxon>
        <taxon>Lingulidae</taxon>
        <taxon>Lingula</taxon>
    </lineage>
</organism>
<keyword evidence="2" id="KW-0732">Signal</keyword>
<evidence type="ECO:0000256" key="2">
    <source>
        <dbReference type="SAM" id="SignalP"/>
    </source>
</evidence>
<accession>A0A1S3HQC0</accession>
<dbReference type="CDD" id="cd00051">
    <property type="entry name" value="EFh"/>
    <property type="match status" value="1"/>
</dbReference>
<name>A0A1S3HQC0_LINAN</name>
<dbReference type="Pfam" id="PF13499">
    <property type="entry name" value="EF-hand_7"/>
    <property type="match status" value="1"/>
</dbReference>
<dbReference type="GeneID" id="106156853"/>
<dbReference type="InterPro" id="IPR002048">
    <property type="entry name" value="EF_hand_dom"/>
</dbReference>
<feature type="chain" id="PRO_5010353362" evidence="2">
    <location>
        <begin position="22"/>
        <end position="201"/>
    </location>
</feature>
<feature type="domain" description="EF-hand" evidence="3">
    <location>
        <begin position="32"/>
        <end position="67"/>
    </location>
</feature>
<dbReference type="PANTHER" id="PTHR10827:SF89">
    <property type="entry name" value="EF-HAND DOMAIN-CONTAINING PROTEIN"/>
    <property type="match status" value="1"/>
</dbReference>
<evidence type="ECO:0000313" key="5">
    <source>
        <dbReference type="RefSeq" id="XP_013387736.1"/>
    </source>
</evidence>
<dbReference type="OrthoDB" id="427950at2759"/>
<dbReference type="Gene3D" id="1.10.238.10">
    <property type="entry name" value="EF-hand"/>
    <property type="match status" value="1"/>
</dbReference>
<keyword evidence="1" id="KW-0106">Calcium</keyword>
<dbReference type="InterPro" id="IPR018247">
    <property type="entry name" value="EF_Hand_1_Ca_BS"/>
</dbReference>
<dbReference type="SMART" id="SM00054">
    <property type="entry name" value="EFh"/>
    <property type="match status" value="3"/>
</dbReference>
<dbReference type="SUPFAM" id="SSF47473">
    <property type="entry name" value="EF-hand"/>
    <property type="match status" value="1"/>
</dbReference>
<dbReference type="Proteomes" id="UP000085678">
    <property type="component" value="Unplaced"/>
</dbReference>
<dbReference type="PROSITE" id="PS00018">
    <property type="entry name" value="EF_HAND_1"/>
    <property type="match status" value="2"/>
</dbReference>
<gene>
    <name evidence="5" type="primary">LOC106156853</name>
</gene>
<dbReference type="PANTHER" id="PTHR10827">
    <property type="entry name" value="RETICULOCALBIN"/>
    <property type="match status" value="1"/>
</dbReference>
<proteinExistence type="predicted"/>
<protein>
    <submittedName>
        <fullName evidence="5">Sarcoplasmic calcium-binding protein-like</fullName>
    </submittedName>
</protein>
<dbReference type="PROSITE" id="PS50222">
    <property type="entry name" value="EF_HAND_2"/>
    <property type="match status" value="2"/>
</dbReference>